<name>A0A0P9DAP4_9CHLR</name>
<sequence length="319" mass="35687">MSDTPGRMVFNSYTLPADTAAGYYADDQVIQLDAGSEFPRSERQLRAIRELRPAPPVARGSVFGESLEWAYREYIVHRLLKSHDADMPLGTRPPQPISAAARKEQLAALQVVERPPEPGDLRLCLFNVLAATEWYPTPATLDMLAWAFRRASDFLYDATDGRMAFGQVTVGGPELLAAADIQIMASNRLNPRTWVSGLHNELKYMAIRLGRAAWHKNNRVSIPWDEPEAYRTLVHEWSHYALELPDEYLEAHHVFLPSAVTSASASADRLERGPYTLVVPGISLATESIMGTLEGTSELVPQYSGSTERRLKNGWRIIR</sequence>
<accession>A0A0P9DAP4</accession>
<feature type="non-terminal residue" evidence="1">
    <location>
        <position position="319"/>
    </location>
</feature>
<gene>
    <name evidence="1" type="ORF">SE17_13330</name>
</gene>
<dbReference type="Proteomes" id="UP000050509">
    <property type="component" value="Unassembled WGS sequence"/>
</dbReference>
<keyword evidence="2" id="KW-1185">Reference proteome</keyword>
<dbReference type="AlphaFoldDB" id="A0A0P9DAP4"/>
<evidence type="ECO:0000313" key="2">
    <source>
        <dbReference type="Proteomes" id="UP000050509"/>
    </source>
</evidence>
<organism evidence="1 2">
    <name type="scientific">Kouleothrix aurantiaca</name>
    <dbReference type="NCBI Taxonomy" id="186479"/>
    <lineage>
        <taxon>Bacteria</taxon>
        <taxon>Bacillati</taxon>
        <taxon>Chloroflexota</taxon>
        <taxon>Chloroflexia</taxon>
        <taxon>Chloroflexales</taxon>
        <taxon>Roseiflexineae</taxon>
        <taxon>Roseiflexaceae</taxon>
        <taxon>Kouleothrix</taxon>
    </lineage>
</organism>
<comment type="caution">
    <text evidence="1">The sequence shown here is derived from an EMBL/GenBank/DDBJ whole genome shotgun (WGS) entry which is preliminary data.</text>
</comment>
<proteinExistence type="predicted"/>
<evidence type="ECO:0000313" key="1">
    <source>
        <dbReference type="EMBL" id="KPV52800.1"/>
    </source>
</evidence>
<protein>
    <submittedName>
        <fullName evidence="1">Uncharacterized protein</fullName>
    </submittedName>
</protein>
<reference evidence="1 2" key="1">
    <citation type="submission" date="2015-09" db="EMBL/GenBank/DDBJ databases">
        <title>Draft genome sequence of Kouleothrix aurantiaca JCM 19913.</title>
        <authorList>
            <person name="Hemp J."/>
        </authorList>
    </citation>
    <scope>NUCLEOTIDE SEQUENCE [LARGE SCALE GENOMIC DNA]</scope>
    <source>
        <strain evidence="1 2">COM-B</strain>
    </source>
</reference>
<dbReference type="EMBL" id="LJCR01000428">
    <property type="protein sequence ID" value="KPV52800.1"/>
    <property type="molecule type" value="Genomic_DNA"/>
</dbReference>